<reference evidence="2 3" key="1">
    <citation type="submission" date="2017-04" db="EMBL/GenBank/DDBJ databases">
        <title>The new phylogeny of genus Mycobacterium.</title>
        <authorList>
            <person name="Tortoli E."/>
            <person name="Trovato A."/>
            <person name="Cirillo D.M."/>
        </authorList>
    </citation>
    <scope>NUCLEOTIDE SEQUENCE [LARGE SCALE GENOMIC DNA]</scope>
    <source>
        <strain evidence="2 3">KCTC 19819</strain>
    </source>
</reference>
<evidence type="ECO:0000313" key="3">
    <source>
        <dbReference type="Proteomes" id="UP000193577"/>
    </source>
</evidence>
<proteinExistence type="predicted"/>
<sequence>MVIGRQRAQPGLRGNRAAVHRRVLGALTDPRWYWLLIPAGLAAFALGFWGYGTYAEGTHSVSDAIYGSVKLFLLSAAPQPETHVGVALNIARFLAPTVAGWATLIAIVSVFRERVQQMLIPFKRGHVVVCGLGYVGFAFVQRLRDAGYRVVVIERDDSNPQIKTCREWGFPVIVGDAQLPPTLTAAGTRRAARLLAVTPDSVTNTEIVACARHLADATLLGRRRLRCLARITDPGLSVALRIRETNRGDDSTLDFFNIEEIAARMLLDRYPVTADRPHLLVAHLDTLGARLVIDAARRWHDRRSDPQVPLRVTVVDDDADRQVAALRAACPPLDQVCEFSCVAATAAGWDHLAETERTRRGAAHPDPPVAGAFVTARHDDQTVRTALALRQALGPAVPVVAALSRAYAVADLLEDAAAPAALRVTVFRTLAETCSVELVEGGSFESIAQEIHRRYCLMQPADATPPSWADLDAERRRSSRSQARHIGIKLRSIGCEIAPLRDWAARDFRFTDDELVTLSIMEHDRWQQAKQDDGWTLGPKSAERKTDPHLVPWHALPAEIADWDRRFVLAIPEMLAAVGLQIVDTRNDVPRYPLTRIDSK</sequence>
<dbReference type="Gene3D" id="3.40.50.720">
    <property type="entry name" value="NAD(P)-binding Rossmann-like Domain"/>
    <property type="match status" value="1"/>
</dbReference>
<dbReference type="SUPFAM" id="SSF51735">
    <property type="entry name" value="NAD(P)-binding Rossmann-fold domains"/>
    <property type="match status" value="1"/>
</dbReference>
<evidence type="ECO:0000313" key="2">
    <source>
        <dbReference type="EMBL" id="OSC35025.1"/>
    </source>
</evidence>
<dbReference type="OrthoDB" id="4228364at2"/>
<dbReference type="Pfam" id="PF02026">
    <property type="entry name" value="RyR"/>
    <property type="match status" value="1"/>
</dbReference>
<dbReference type="InterPro" id="IPR003148">
    <property type="entry name" value="RCK_N"/>
</dbReference>
<comment type="caution">
    <text evidence="2">The sequence shown here is derived from an EMBL/GenBank/DDBJ whole genome shotgun (WGS) entry which is preliminary data.</text>
</comment>
<dbReference type="InterPro" id="IPR003032">
    <property type="entry name" value="Ryanodine_rcpt"/>
</dbReference>
<accession>A0A7I7SBG5</accession>
<keyword evidence="3" id="KW-1185">Reference proteome</keyword>
<dbReference type="EMBL" id="NCXO01000006">
    <property type="protein sequence ID" value="OSC35025.1"/>
    <property type="molecule type" value="Genomic_DNA"/>
</dbReference>
<dbReference type="RefSeq" id="WP_085302412.1">
    <property type="nucleotide sequence ID" value="NZ_AP022594.1"/>
</dbReference>
<dbReference type="PROSITE" id="PS51201">
    <property type="entry name" value="RCK_N"/>
    <property type="match status" value="1"/>
</dbReference>
<dbReference type="InterPro" id="IPR036291">
    <property type="entry name" value="NAD(P)-bd_dom_sf"/>
</dbReference>
<dbReference type="Proteomes" id="UP000193577">
    <property type="component" value="Unassembled WGS sequence"/>
</dbReference>
<feature type="domain" description="RCK N-terminal" evidence="1">
    <location>
        <begin position="124"/>
        <end position="253"/>
    </location>
</feature>
<dbReference type="Pfam" id="PF02254">
    <property type="entry name" value="TrkA_N"/>
    <property type="match status" value="1"/>
</dbReference>
<organism evidence="2 3">
    <name type="scientific">Mycolicibacillus koreensis</name>
    <dbReference type="NCBI Taxonomy" id="1069220"/>
    <lineage>
        <taxon>Bacteria</taxon>
        <taxon>Bacillati</taxon>
        <taxon>Actinomycetota</taxon>
        <taxon>Actinomycetes</taxon>
        <taxon>Mycobacteriales</taxon>
        <taxon>Mycobacteriaceae</taxon>
        <taxon>Mycolicibacillus</taxon>
    </lineage>
</organism>
<dbReference type="InterPro" id="IPR050721">
    <property type="entry name" value="Trk_Ktr_HKT_K-transport"/>
</dbReference>
<dbReference type="GO" id="GO:0006813">
    <property type="term" value="P:potassium ion transport"/>
    <property type="evidence" value="ECO:0007669"/>
    <property type="project" value="InterPro"/>
</dbReference>
<dbReference type="PANTHER" id="PTHR43833">
    <property type="entry name" value="POTASSIUM CHANNEL PROTEIN 2-RELATED-RELATED"/>
    <property type="match status" value="1"/>
</dbReference>
<gene>
    <name evidence="2" type="ORF">B8W67_04315</name>
</gene>
<evidence type="ECO:0000259" key="1">
    <source>
        <dbReference type="PROSITE" id="PS51201"/>
    </source>
</evidence>
<dbReference type="AlphaFoldDB" id="A0A7I7SBG5"/>
<name>A0A7I7SBG5_9MYCO</name>
<dbReference type="Gene3D" id="6.20.350.10">
    <property type="match status" value="1"/>
</dbReference>
<protein>
    <recommendedName>
        <fullName evidence="1">RCK N-terminal domain-containing protein</fullName>
    </recommendedName>
</protein>
<dbReference type="PANTHER" id="PTHR43833:SF11">
    <property type="entry name" value="VOLTAGE-GATED POTASSIUM CHANNEL KCH"/>
    <property type="match status" value="1"/>
</dbReference>